<dbReference type="PRINTS" id="PR01840">
    <property type="entry name" value="TATCFAMILY"/>
</dbReference>
<feature type="transmembrane region" description="Helical" evidence="5">
    <location>
        <begin position="97"/>
        <end position="121"/>
    </location>
</feature>
<keyword evidence="4 5" id="KW-0472">Membrane</keyword>
<dbReference type="RefSeq" id="YP_009370844.1">
    <property type="nucleotide sequence ID" value="NC_034798.1"/>
</dbReference>
<evidence type="ECO:0000313" key="6">
    <source>
        <dbReference type="EMBL" id="ARO48010.1"/>
    </source>
</evidence>
<proteinExistence type="predicted"/>
<evidence type="ECO:0000256" key="1">
    <source>
        <dbReference type="ARBA" id="ARBA00004141"/>
    </source>
</evidence>
<feature type="transmembrane region" description="Helical" evidence="5">
    <location>
        <begin position="189"/>
        <end position="207"/>
    </location>
</feature>
<feature type="transmembrane region" description="Helical" evidence="5">
    <location>
        <begin position="20"/>
        <end position="39"/>
    </location>
</feature>
<organism evidence="6">
    <name type="scientific">Pharyngomonas kirbyi</name>
    <dbReference type="NCBI Taxonomy" id="63601"/>
    <lineage>
        <taxon>Eukaryota</taxon>
        <taxon>Discoba</taxon>
        <taxon>Heterolobosea</taxon>
        <taxon>Pharyngomonada</taxon>
        <taxon>Pharyngomonas</taxon>
    </lineage>
</organism>
<sequence>MYSTKIYVLLEELKYRTINIVLAVIIGGLILILSDLSIADHVLNLLIKEQEKYHSLSEYISTHYYNPNLKKNLDYNFFYFYPEQEFNFNLYSIFGRIYTTTVIYLLSVTCPIVIYNLFIFVKPALFYHEVRHMLKITSIFVIILICSALISVIIVKKLIIQTHVLTQINNVGSYPNYDFALILELFFEYQFKLMVVALLYLILVLVFKKSSIVYFKIKFLYTIIIFFTFYTLPVNMILVILLFNLFFVETITLKLVKSFNFYYTY</sequence>
<dbReference type="GO" id="GO:0016020">
    <property type="term" value="C:membrane"/>
    <property type="evidence" value="ECO:0007669"/>
    <property type="project" value="UniProtKB-SubCell"/>
</dbReference>
<reference evidence="6" key="1">
    <citation type="journal article" date="2017" name="Genome Biol. Evol.">
        <title>Mitochondrial Genome Evolution and a Novel RNA Editing System in Deep-Branching Heteroloboseids.</title>
        <authorList>
            <person name="Yang J."/>
            <person name="Harding T."/>
            <person name="Kamikawa R."/>
            <person name="Simpson A.G.B."/>
            <person name="Roger A.J."/>
        </authorList>
    </citation>
    <scope>NUCLEOTIDE SEQUENCE</scope>
    <source>
        <strain evidence="6">AS12B</strain>
    </source>
</reference>
<accession>A0A1W6R2A3</accession>
<keyword evidence="3 5" id="KW-1133">Transmembrane helix</keyword>
<feature type="transmembrane region" description="Helical" evidence="5">
    <location>
        <begin position="219"/>
        <end position="247"/>
    </location>
</feature>
<geneLocation type="mitochondrion" evidence="6"/>
<comment type="subcellular location">
    <subcellularLocation>
        <location evidence="1">Membrane</location>
        <topology evidence="1">Multi-pass membrane protein</topology>
    </subcellularLocation>
</comment>
<gene>
    <name evidence="6" type="primary">orf265</name>
</gene>
<evidence type="ECO:0000256" key="5">
    <source>
        <dbReference type="SAM" id="Phobius"/>
    </source>
</evidence>
<dbReference type="AlphaFoldDB" id="A0A1W6R2A3"/>
<evidence type="ECO:0000256" key="4">
    <source>
        <dbReference type="ARBA" id="ARBA00023136"/>
    </source>
</evidence>
<dbReference type="Pfam" id="PF00902">
    <property type="entry name" value="TatC"/>
    <property type="match status" value="1"/>
</dbReference>
<protein>
    <submittedName>
        <fullName evidence="6">Uncharacterized protein</fullName>
    </submittedName>
</protein>
<feature type="transmembrane region" description="Helical" evidence="5">
    <location>
        <begin position="133"/>
        <end position="155"/>
    </location>
</feature>
<evidence type="ECO:0000256" key="3">
    <source>
        <dbReference type="ARBA" id="ARBA00022989"/>
    </source>
</evidence>
<keyword evidence="6" id="KW-0496">Mitochondrion</keyword>
<dbReference type="GeneID" id="32891828"/>
<dbReference type="EMBL" id="KX891215">
    <property type="protein sequence ID" value="ARO48010.1"/>
    <property type="molecule type" value="Genomic_DNA"/>
</dbReference>
<name>A0A1W6R2A3_9EUKA</name>
<evidence type="ECO:0000256" key="2">
    <source>
        <dbReference type="ARBA" id="ARBA00022692"/>
    </source>
</evidence>
<keyword evidence="2 5" id="KW-0812">Transmembrane</keyword>
<dbReference type="InterPro" id="IPR002033">
    <property type="entry name" value="TatC"/>
</dbReference>